<organism evidence="1 2">
    <name type="scientific">Planobispora siamensis</name>
    <dbReference type="NCBI Taxonomy" id="936338"/>
    <lineage>
        <taxon>Bacteria</taxon>
        <taxon>Bacillati</taxon>
        <taxon>Actinomycetota</taxon>
        <taxon>Actinomycetes</taxon>
        <taxon>Streptosporangiales</taxon>
        <taxon>Streptosporangiaceae</taxon>
        <taxon>Planobispora</taxon>
    </lineage>
</organism>
<evidence type="ECO:0000313" key="1">
    <source>
        <dbReference type="EMBL" id="GIH93741.1"/>
    </source>
</evidence>
<sequence length="195" mass="22075">MPLADLVESLFADRGIRLRLSKPDFSLLDKVPKDVRSRVTAGAKLMREPIDLVVVHRDSDNVGHEIRRSEIEKAVLAAGVMSSVVSVIPVRMTEAWLLLDEDGIRQVAGNPRGRHDLKLPKVHQVEGVADPKQLLKECLVKAADVTGRRHDRITKRFFQHRRQLLERLDCTGPVSELPSWKRLVTDIDTITEQWA</sequence>
<accession>A0A8J3SJJ0</accession>
<gene>
    <name evidence="1" type="ORF">Psi01_43710</name>
</gene>
<protein>
    <recommendedName>
        <fullName evidence="3">DUF4276 family protein</fullName>
    </recommendedName>
</protein>
<evidence type="ECO:0000313" key="2">
    <source>
        <dbReference type="Proteomes" id="UP000619788"/>
    </source>
</evidence>
<comment type="caution">
    <text evidence="1">The sequence shown here is derived from an EMBL/GenBank/DDBJ whole genome shotgun (WGS) entry which is preliminary data.</text>
</comment>
<reference evidence="1 2" key="1">
    <citation type="submission" date="2021-01" db="EMBL/GenBank/DDBJ databases">
        <title>Whole genome shotgun sequence of Planobispora siamensis NBRC 107568.</title>
        <authorList>
            <person name="Komaki H."/>
            <person name="Tamura T."/>
        </authorList>
    </citation>
    <scope>NUCLEOTIDE SEQUENCE [LARGE SCALE GENOMIC DNA]</scope>
    <source>
        <strain evidence="1 2">NBRC 107568</strain>
    </source>
</reference>
<dbReference type="RefSeq" id="WP_377239183.1">
    <property type="nucleotide sequence ID" value="NZ_JBHLZR010000031.1"/>
</dbReference>
<dbReference type="Proteomes" id="UP000619788">
    <property type="component" value="Unassembled WGS sequence"/>
</dbReference>
<proteinExistence type="predicted"/>
<keyword evidence="2" id="KW-1185">Reference proteome</keyword>
<name>A0A8J3SJJ0_9ACTN</name>
<dbReference type="EMBL" id="BOOJ01000035">
    <property type="protein sequence ID" value="GIH93741.1"/>
    <property type="molecule type" value="Genomic_DNA"/>
</dbReference>
<dbReference type="AlphaFoldDB" id="A0A8J3SJJ0"/>
<evidence type="ECO:0008006" key="3">
    <source>
        <dbReference type="Google" id="ProtNLM"/>
    </source>
</evidence>